<accession>A0A8J6TNB6</accession>
<dbReference type="EMBL" id="JACNJH010000201">
    <property type="protein sequence ID" value="MBC8362543.1"/>
    <property type="molecule type" value="Genomic_DNA"/>
</dbReference>
<evidence type="ECO:0000313" key="2">
    <source>
        <dbReference type="Proteomes" id="UP000603434"/>
    </source>
</evidence>
<sequence>MQKRNLKLIIAGILILTFLGGVNTAHSILAVRDYNIIRIAFMNGYIEALKLSTEEKKKLENDKTLLAKTVESAAEGYLTRVENLNH</sequence>
<organism evidence="1 2">
    <name type="scientific">Candidatus Desulfatibia profunda</name>
    <dbReference type="NCBI Taxonomy" id="2841695"/>
    <lineage>
        <taxon>Bacteria</taxon>
        <taxon>Pseudomonadati</taxon>
        <taxon>Thermodesulfobacteriota</taxon>
        <taxon>Desulfobacteria</taxon>
        <taxon>Desulfobacterales</taxon>
        <taxon>Desulfobacterales incertae sedis</taxon>
        <taxon>Candidatus Desulfatibia</taxon>
    </lineage>
</organism>
<dbReference type="AlphaFoldDB" id="A0A8J6TNB6"/>
<proteinExistence type="predicted"/>
<protein>
    <submittedName>
        <fullName evidence="1">Uncharacterized protein</fullName>
    </submittedName>
</protein>
<comment type="caution">
    <text evidence="1">The sequence shown here is derived from an EMBL/GenBank/DDBJ whole genome shotgun (WGS) entry which is preliminary data.</text>
</comment>
<reference evidence="1 2" key="1">
    <citation type="submission" date="2020-08" db="EMBL/GenBank/DDBJ databases">
        <title>Bridging the membrane lipid divide: bacteria of the FCB group superphylum have the potential to synthesize archaeal ether lipids.</title>
        <authorList>
            <person name="Villanueva L."/>
            <person name="Von Meijenfeldt F.A.B."/>
            <person name="Westbye A.B."/>
            <person name="Yadav S."/>
            <person name="Hopmans E.C."/>
            <person name="Dutilh B.E."/>
            <person name="Sinninghe Damste J.S."/>
        </authorList>
    </citation>
    <scope>NUCLEOTIDE SEQUENCE [LARGE SCALE GENOMIC DNA]</scope>
    <source>
        <strain evidence="1">NIOZ-UU30</strain>
    </source>
</reference>
<gene>
    <name evidence="1" type="ORF">H8E23_14235</name>
</gene>
<evidence type="ECO:0000313" key="1">
    <source>
        <dbReference type="EMBL" id="MBC8362543.1"/>
    </source>
</evidence>
<dbReference type="Proteomes" id="UP000603434">
    <property type="component" value="Unassembled WGS sequence"/>
</dbReference>
<name>A0A8J6TNB6_9BACT</name>